<name>A0AB39UYM0_9GAMM</name>
<sequence>MSDSVINSGNAQGMESRRAGVDPGDFGAESQGVRTRFTVFIPVRNESRYIRQTLQQLYDQDYPKELYEVIVADGESDDGTPDIVRDFARQHPDFALTLINNPVRLSSGARNRAIRSGKGDYFLLVDGHVYIPSRQLLRNADRLIRETGASVLGRPQPLDPPDITSFQRDLAIIRSSPLAHSVESLIYSDYEGWASPLTIGTLYHRSVFEAVGLFDEQFDAAEDLEFNYRLEKLGFQCYTSPELEIKYYPRHDVRSLFRQLQRYGLGRARFILKHPERLTWEVLVPPAFVLFLTLGALIALMLPGFGWLWLATLALYVGLVAIEGVRLSLAHGRFLLHRALQLIPVVHVALGWGFLKGLLGLLKKRSDA</sequence>
<dbReference type="CDD" id="cd02525">
    <property type="entry name" value="Succinoglycan_BP_ExoA"/>
    <property type="match status" value="1"/>
</dbReference>
<dbReference type="SUPFAM" id="SSF53448">
    <property type="entry name" value="Nucleotide-diphospho-sugar transferases"/>
    <property type="match status" value="1"/>
</dbReference>
<proteinExistence type="predicted"/>
<dbReference type="RefSeq" id="WP_369601993.1">
    <property type="nucleotide sequence ID" value="NZ_CP154858.1"/>
</dbReference>
<keyword evidence="5" id="KW-0808">Transferase</keyword>
<feature type="transmembrane region" description="Helical" evidence="2">
    <location>
        <begin position="307"/>
        <end position="327"/>
    </location>
</feature>
<dbReference type="PANTHER" id="PTHR43685:SF2">
    <property type="entry name" value="GLYCOSYLTRANSFERASE 2-LIKE DOMAIN-CONTAINING PROTEIN"/>
    <property type="match status" value="1"/>
</dbReference>
<evidence type="ECO:0000313" key="5">
    <source>
        <dbReference type="EMBL" id="XDT72992.1"/>
    </source>
</evidence>
<dbReference type="AlphaFoldDB" id="A0AB39UYM0"/>
<accession>A0AB39UYM0</accession>
<dbReference type="EMBL" id="CP154858">
    <property type="protein sequence ID" value="XDT72992.1"/>
    <property type="molecule type" value="Genomic_DNA"/>
</dbReference>
<evidence type="ECO:0000256" key="1">
    <source>
        <dbReference type="SAM" id="MobiDB-lite"/>
    </source>
</evidence>
<organism evidence="5">
    <name type="scientific">Thermohahella caldifontis</name>
    <dbReference type="NCBI Taxonomy" id="3142973"/>
    <lineage>
        <taxon>Bacteria</taxon>
        <taxon>Pseudomonadati</taxon>
        <taxon>Pseudomonadota</taxon>
        <taxon>Gammaproteobacteria</taxon>
        <taxon>Oceanospirillales</taxon>
        <taxon>Hahellaceae</taxon>
        <taxon>Thermohahella</taxon>
    </lineage>
</organism>
<protein>
    <submittedName>
        <fullName evidence="5">Glycosyltransferase family 2 protein</fullName>
        <ecNumber evidence="5">2.4.-.-</ecNumber>
    </submittedName>
</protein>
<feature type="region of interest" description="Disordered" evidence="1">
    <location>
        <begin position="1"/>
        <end position="27"/>
    </location>
</feature>
<dbReference type="InterPro" id="IPR050834">
    <property type="entry name" value="Glycosyltransf_2"/>
</dbReference>
<dbReference type="GO" id="GO:0016757">
    <property type="term" value="F:glycosyltransferase activity"/>
    <property type="evidence" value="ECO:0007669"/>
    <property type="project" value="UniProtKB-KW"/>
</dbReference>
<feature type="domain" description="Glycosyltransferase 2-like" evidence="3">
    <location>
        <begin position="38"/>
        <end position="156"/>
    </location>
</feature>
<reference evidence="5" key="1">
    <citation type="submission" date="2024-05" db="EMBL/GenBank/DDBJ databases">
        <title>Genome sequencing of novel strain.</title>
        <authorList>
            <person name="Ganbat D."/>
            <person name="Ganbat S."/>
            <person name="Lee S.-J."/>
        </authorList>
    </citation>
    <scope>NUCLEOTIDE SEQUENCE</scope>
    <source>
        <strain evidence="5">SMD15-11</strain>
    </source>
</reference>
<dbReference type="EC" id="2.4.-.-" evidence="5"/>
<dbReference type="InterPro" id="IPR029044">
    <property type="entry name" value="Nucleotide-diphossugar_trans"/>
</dbReference>
<keyword evidence="5" id="KW-0328">Glycosyltransferase</keyword>
<keyword evidence="2" id="KW-1133">Transmembrane helix</keyword>
<dbReference type="Pfam" id="PF00535">
    <property type="entry name" value="Glycos_transf_2"/>
    <property type="match status" value="1"/>
</dbReference>
<keyword evidence="2" id="KW-0812">Transmembrane</keyword>
<gene>
    <name evidence="5" type="ORF">AAIA72_03120</name>
</gene>
<feature type="transmembrane region" description="Helical" evidence="2">
    <location>
        <begin position="278"/>
        <end position="301"/>
    </location>
</feature>
<feature type="transmembrane region" description="Helical" evidence="2">
    <location>
        <begin position="339"/>
        <end position="362"/>
    </location>
</feature>
<evidence type="ECO:0000259" key="4">
    <source>
        <dbReference type="Pfam" id="PF13632"/>
    </source>
</evidence>
<evidence type="ECO:0000259" key="3">
    <source>
        <dbReference type="Pfam" id="PF00535"/>
    </source>
</evidence>
<feature type="compositionally biased region" description="Polar residues" evidence="1">
    <location>
        <begin position="1"/>
        <end position="13"/>
    </location>
</feature>
<dbReference type="Pfam" id="PF13632">
    <property type="entry name" value="Glyco_trans_2_3"/>
    <property type="match status" value="1"/>
</dbReference>
<evidence type="ECO:0000256" key="2">
    <source>
        <dbReference type="SAM" id="Phobius"/>
    </source>
</evidence>
<dbReference type="PANTHER" id="PTHR43685">
    <property type="entry name" value="GLYCOSYLTRANSFERASE"/>
    <property type="match status" value="1"/>
</dbReference>
<feature type="domain" description="Glycosyltransferase 2-like" evidence="4">
    <location>
        <begin position="199"/>
        <end position="317"/>
    </location>
</feature>
<dbReference type="Gene3D" id="3.90.550.10">
    <property type="entry name" value="Spore Coat Polysaccharide Biosynthesis Protein SpsA, Chain A"/>
    <property type="match status" value="1"/>
</dbReference>
<keyword evidence="2" id="KW-0472">Membrane</keyword>
<dbReference type="KEGG" id="tcd:AAIA72_03120"/>
<dbReference type="InterPro" id="IPR001173">
    <property type="entry name" value="Glyco_trans_2-like"/>
</dbReference>